<gene>
    <name evidence="2" type="ORF">AMJ39_03560</name>
</gene>
<sequence length="319" mass="33544">MFEKVSIVQRTSIVVLMLMMTAALASRALAFGSDEIGTTGFNFVKIGIGARPVAMGSAFTGLADDVSAIYWNPGGLAAVGERQATTTYLNYLAGIQSGFAGLLWPLDETNAVGVGLSYLTSGDIPKLDEQGNDLGTFGSSALALAMAYGREVVPDVWAGVSLKGLYQTIDDYSAHGVALDLGVLYRSRVPGLTAGAAVLNLGTQTGAFIDEKDPLPTEIRIGGAYRPAPFAVGVLDVAVPFDNDPSLRLGAEVLPHPLFTIRAGYNTLGSQLKVGSEKDVLGGMSFGMGATWQKMRVDYAYSPYVELGSAHRVSLVVHL</sequence>
<accession>A0A0S7WU33</accession>
<evidence type="ECO:0000313" key="3">
    <source>
        <dbReference type="Proteomes" id="UP000052008"/>
    </source>
</evidence>
<comment type="caution">
    <text evidence="2">The sequence shown here is derived from an EMBL/GenBank/DDBJ whole genome shotgun (WGS) entry which is preliminary data.</text>
</comment>
<protein>
    <recommendedName>
        <fullName evidence="4">PorV/PorQ family protein</fullName>
    </recommendedName>
</protein>
<feature type="signal peptide" evidence="1">
    <location>
        <begin position="1"/>
        <end position="30"/>
    </location>
</feature>
<dbReference type="SUPFAM" id="SSF56935">
    <property type="entry name" value="Porins"/>
    <property type="match status" value="1"/>
</dbReference>
<dbReference type="Gene3D" id="2.40.160.60">
    <property type="entry name" value="Outer membrane protein transport protein (OMPP1/FadL/TodX)"/>
    <property type="match status" value="1"/>
</dbReference>
<reference evidence="2 3" key="1">
    <citation type="journal article" date="2015" name="Microbiome">
        <title>Genomic resolution of linkages in carbon, nitrogen, and sulfur cycling among widespread estuary sediment bacteria.</title>
        <authorList>
            <person name="Baker B.J."/>
            <person name="Lazar C.S."/>
            <person name="Teske A.P."/>
            <person name="Dick G.J."/>
        </authorList>
    </citation>
    <scope>NUCLEOTIDE SEQUENCE [LARGE SCALE GENOMIC DNA]</scope>
    <source>
        <strain evidence="2">DG_24</strain>
    </source>
</reference>
<evidence type="ECO:0000256" key="1">
    <source>
        <dbReference type="SAM" id="SignalP"/>
    </source>
</evidence>
<evidence type="ECO:0000313" key="2">
    <source>
        <dbReference type="EMBL" id="KPJ53712.1"/>
    </source>
</evidence>
<name>A0A0S7WU33_UNCT6</name>
<organism evidence="2 3">
    <name type="scientific">candidate division TA06 bacterium DG_24</name>
    <dbReference type="NCBI Taxonomy" id="1703770"/>
    <lineage>
        <taxon>Bacteria</taxon>
        <taxon>Bacteria division TA06</taxon>
    </lineage>
</organism>
<evidence type="ECO:0008006" key="4">
    <source>
        <dbReference type="Google" id="ProtNLM"/>
    </source>
</evidence>
<dbReference type="NCBIfam" id="NF033709">
    <property type="entry name" value="PorV_fam"/>
    <property type="match status" value="1"/>
</dbReference>
<keyword evidence="1" id="KW-0732">Signal</keyword>
<dbReference type="Proteomes" id="UP000052008">
    <property type="component" value="Unassembled WGS sequence"/>
</dbReference>
<dbReference type="EMBL" id="LIZS01000014">
    <property type="protein sequence ID" value="KPJ53712.1"/>
    <property type="molecule type" value="Genomic_DNA"/>
</dbReference>
<feature type="chain" id="PRO_5006639631" description="PorV/PorQ family protein" evidence="1">
    <location>
        <begin position="31"/>
        <end position="319"/>
    </location>
</feature>
<dbReference type="AlphaFoldDB" id="A0A0S7WU33"/>
<dbReference type="STRING" id="1703770.AMJ39_03560"/>
<proteinExistence type="predicted"/>